<accession>A0A7Z7FDB9</accession>
<gene>
    <name evidence="2" type="ORF">SAMN04488589_2201</name>
</gene>
<keyword evidence="3" id="KW-1185">Reference proteome</keyword>
<feature type="domain" description="PepSY" evidence="1">
    <location>
        <begin position="71"/>
        <end position="127"/>
    </location>
</feature>
<sequence length="133" mass="13698">MIACALLAVSLAVGAIGTAGALHTDKLSSASDNGLDGQDAQEPAYTSSVVIQDSTMTENQEAQALQQYATISQQTAVNVALNEIPGTPGKVELENENGNVVYSVEILTSSGNMDVKVDAGNGQVLSIDTNNED</sequence>
<proteinExistence type="predicted"/>
<reference evidence="2 3" key="1">
    <citation type="submission" date="2016-10" db="EMBL/GenBank/DDBJ databases">
        <authorList>
            <person name="Varghese N."/>
            <person name="Submissions S."/>
        </authorList>
    </citation>
    <scope>NUCLEOTIDE SEQUENCE [LARGE SCALE GENOMIC DNA]</scope>
    <source>
        <strain evidence="2 3">PL 12/M</strain>
    </source>
</reference>
<name>A0A7Z7FDB9_9EURY</name>
<protein>
    <submittedName>
        <fullName evidence="2">Peptidase propeptide and YPEB domain-containing protein</fullName>
    </submittedName>
</protein>
<dbReference type="Proteomes" id="UP000199259">
    <property type="component" value="Unassembled WGS sequence"/>
</dbReference>
<comment type="caution">
    <text evidence="2">The sequence shown here is derived from an EMBL/GenBank/DDBJ whole genome shotgun (WGS) entry which is preliminary data.</text>
</comment>
<dbReference type="Pfam" id="PF03413">
    <property type="entry name" value="PepSY"/>
    <property type="match status" value="1"/>
</dbReference>
<dbReference type="Gene3D" id="3.10.450.40">
    <property type="match status" value="1"/>
</dbReference>
<evidence type="ECO:0000313" key="2">
    <source>
        <dbReference type="EMBL" id="SDG11514.1"/>
    </source>
</evidence>
<dbReference type="EMBL" id="FNCA01000007">
    <property type="protein sequence ID" value="SDG11514.1"/>
    <property type="molecule type" value="Genomic_DNA"/>
</dbReference>
<evidence type="ECO:0000259" key="1">
    <source>
        <dbReference type="Pfam" id="PF03413"/>
    </source>
</evidence>
<evidence type="ECO:0000313" key="3">
    <source>
        <dbReference type="Proteomes" id="UP000199259"/>
    </source>
</evidence>
<dbReference type="AlphaFoldDB" id="A0A7Z7FDB9"/>
<organism evidence="2 3">
    <name type="scientific">Methanolobus vulcani</name>
    <dbReference type="NCBI Taxonomy" id="38026"/>
    <lineage>
        <taxon>Archaea</taxon>
        <taxon>Methanobacteriati</taxon>
        <taxon>Methanobacteriota</taxon>
        <taxon>Stenosarchaea group</taxon>
        <taxon>Methanomicrobia</taxon>
        <taxon>Methanosarcinales</taxon>
        <taxon>Methanosarcinaceae</taxon>
        <taxon>Methanolobus</taxon>
    </lineage>
</organism>
<dbReference type="InterPro" id="IPR025711">
    <property type="entry name" value="PepSY"/>
</dbReference>